<comment type="caution">
    <text evidence="1">The sequence shown here is derived from an EMBL/GenBank/DDBJ whole genome shotgun (WGS) entry which is preliminary data.</text>
</comment>
<dbReference type="AlphaFoldDB" id="A0AAE2CA44"/>
<evidence type="ECO:0000313" key="1">
    <source>
        <dbReference type="EMBL" id="KAK4414694.1"/>
    </source>
</evidence>
<dbReference type="EMBL" id="JACGWO010000011">
    <property type="protein sequence ID" value="KAK4414694.1"/>
    <property type="molecule type" value="Genomic_DNA"/>
</dbReference>
<dbReference type="Proteomes" id="UP001293254">
    <property type="component" value="Unassembled WGS sequence"/>
</dbReference>
<evidence type="ECO:0000313" key="2">
    <source>
        <dbReference type="Proteomes" id="UP001293254"/>
    </source>
</evidence>
<reference evidence="1" key="2">
    <citation type="journal article" date="2024" name="Plant">
        <title>Genomic evolution and insights into agronomic trait innovations of Sesamum species.</title>
        <authorList>
            <person name="Miao H."/>
            <person name="Wang L."/>
            <person name="Qu L."/>
            <person name="Liu H."/>
            <person name="Sun Y."/>
            <person name="Le M."/>
            <person name="Wang Q."/>
            <person name="Wei S."/>
            <person name="Zheng Y."/>
            <person name="Lin W."/>
            <person name="Duan Y."/>
            <person name="Cao H."/>
            <person name="Xiong S."/>
            <person name="Wang X."/>
            <person name="Wei L."/>
            <person name="Li C."/>
            <person name="Ma Q."/>
            <person name="Ju M."/>
            <person name="Zhao R."/>
            <person name="Li G."/>
            <person name="Mu C."/>
            <person name="Tian Q."/>
            <person name="Mei H."/>
            <person name="Zhang T."/>
            <person name="Gao T."/>
            <person name="Zhang H."/>
        </authorList>
    </citation>
    <scope>NUCLEOTIDE SEQUENCE</scope>
    <source>
        <strain evidence="1">3651</strain>
    </source>
</reference>
<reference evidence="1" key="1">
    <citation type="submission" date="2020-06" db="EMBL/GenBank/DDBJ databases">
        <authorList>
            <person name="Li T."/>
            <person name="Hu X."/>
            <person name="Zhang T."/>
            <person name="Song X."/>
            <person name="Zhang H."/>
            <person name="Dai N."/>
            <person name="Sheng W."/>
            <person name="Hou X."/>
            <person name="Wei L."/>
        </authorList>
    </citation>
    <scope>NUCLEOTIDE SEQUENCE</scope>
    <source>
        <strain evidence="1">3651</strain>
        <tissue evidence="1">Leaf</tissue>
    </source>
</reference>
<sequence>MFRSQCWFTFYFILHLNYIEPLLNDVKQLLIAAIMPSREGRVPLEGPFVRDTSQDHKSSGKCPPGFPLTTSGILWYEPIVQISRNQNIMVPVVLVIFLVLTGDSSSSSNSQYKVFIQEDE</sequence>
<proteinExistence type="predicted"/>
<accession>A0AAE2CA44</accession>
<name>A0AAE2CA44_9LAMI</name>
<organism evidence="1 2">
    <name type="scientific">Sesamum alatum</name>
    <dbReference type="NCBI Taxonomy" id="300844"/>
    <lineage>
        <taxon>Eukaryota</taxon>
        <taxon>Viridiplantae</taxon>
        <taxon>Streptophyta</taxon>
        <taxon>Embryophyta</taxon>
        <taxon>Tracheophyta</taxon>
        <taxon>Spermatophyta</taxon>
        <taxon>Magnoliopsida</taxon>
        <taxon>eudicotyledons</taxon>
        <taxon>Gunneridae</taxon>
        <taxon>Pentapetalae</taxon>
        <taxon>asterids</taxon>
        <taxon>lamiids</taxon>
        <taxon>Lamiales</taxon>
        <taxon>Pedaliaceae</taxon>
        <taxon>Sesamum</taxon>
    </lineage>
</organism>
<protein>
    <submittedName>
        <fullName evidence="1">Uncharacterized protein</fullName>
    </submittedName>
</protein>
<gene>
    <name evidence="1" type="ORF">Salat_2576300</name>
</gene>
<keyword evidence="2" id="KW-1185">Reference proteome</keyword>